<protein>
    <recommendedName>
        <fullName evidence="4">Subtilisin</fullName>
    </recommendedName>
</protein>
<keyword evidence="3" id="KW-1185">Reference proteome</keyword>
<feature type="compositionally biased region" description="Polar residues" evidence="1">
    <location>
        <begin position="86"/>
        <end position="96"/>
    </location>
</feature>
<feature type="region of interest" description="Disordered" evidence="1">
    <location>
        <begin position="86"/>
        <end position="121"/>
    </location>
</feature>
<gene>
    <name evidence="2" type="ORF">PCOR1329_LOCUS51226</name>
</gene>
<proteinExistence type="predicted"/>
<comment type="caution">
    <text evidence="2">The sequence shown here is derived from an EMBL/GenBank/DDBJ whole genome shotgun (WGS) entry which is preliminary data.</text>
</comment>
<accession>A0ABN9USB0</accession>
<evidence type="ECO:0000313" key="3">
    <source>
        <dbReference type="Proteomes" id="UP001189429"/>
    </source>
</evidence>
<reference evidence="2" key="1">
    <citation type="submission" date="2023-10" db="EMBL/GenBank/DDBJ databases">
        <authorList>
            <person name="Chen Y."/>
            <person name="Shah S."/>
            <person name="Dougan E. K."/>
            <person name="Thang M."/>
            <person name="Chan C."/>
        </authorList>
    </citation>
    <scope>NUCLEOTIDE SEQUENCE [LARGE SCALE GENOMIC DNA]</scope>
</reference>
<evidence type="ECO:0000256" key="1">
    <source>
        <dbReference type="SAM" id="MobiDB-lite"/>
    </source>
</evidence>
<organism evidence="2 3">
    <name type="scientific">Prorocentrum cordatum</name>
    <dbReference type="NCBI Taxonomy" id="2364126"/>
    <lineage>
        <taxon>Eukaryota</taxon>
        <taxon>Sar</taxon>
        <taxon>Alveolata</taxon>
        <taxon>Dinophyceae</taxon>
        <taxon>Prorocentrales</taxon>
        <taxon>Prorocentraceae</taxon>
        <taxon>Prorocentrum</taxon>
    </lineage>
</organism>
<name>A0ABN9USB0_9DINO</name>
<evidence type="ECO:0008006" key="4">
    <source>
        <dbReference type="Google" id="ProtNLM"/>
    </source>
</evidence>
<sequence length="121" mass="12662">MLAGPVQQFNAHPEAVRKVGGAQVPHDALVPAAHHHHLPDRQATSLAWHVFDGGCGRLARGHTTAGMTATGCAALTAGALLSMTSRKASRSASSGVGTLFPAARARAREAKASRRQRARRQ</sequence>
<dbReference type="EMBL" id="CAUYUJ010016209">
    <property type="protein sequence ID" value="CAK0862926.1"/>
    <property type="molecule type" value="Genomic_DNA"/>
</dbReference>
<evidence type="ECO:0000313" key="2">
    <source>
        <dbReference type="EMBL" id="CAK0862926.1"/>
    </source>
</evidence>
<dbReference type="Proteomes" id="UP001189429">
    <property type="component" value="Unassembled WGS sequence"/>
</dbReference>